<dbReference type="OrthoDB" id="8954335at2759"/>
<dbReference type="GO" id="GO:0005525">
    <property type="term" value="F:GTP binding"/>
    <property type="evidence" value="ECO:0007669"/>
    <property type="project" value="InterPro"/>
</dbReference>
<dbReference type="Proteomes" id="UP000807342">
    <property type="component" value="Unassembled WGS sequence"/>
</dbReference>
<proteinExistence type="predicted"/>
<dbReference type="Pfam" id="PF01926">
    <property type="entry name" value="MMR_HSR1"/>
    <property type="match status" value="1"/>
</dbReference>
<dbReference type="InterPro" id="IPR006073">
    <property type="entry name" value="GTP-bd"/>
</dbReference>
<gene>
    <name evidence="3" type="ORF">P691DRAFT_737086</name>
</gene>
<dbReference type="InterPro" id="IPR027417">
    <property type="entry name" value="P-loop_NTPase"/>
</dbReference>
<evidence type="ECO:0000256" key="1">
    <source>
        <dbReference type="SAM" id="MobiDB-lite"/>
    </source>
</evidence>
<organism evidence="3 4">
    <name type="scientific">Macrolepiota fuliginosa MF-IS2</name>
    <dbReference type="NCBI Taxonomy" id="1400762"/>
    <lineage>
        <taxon>Eukaryota</taxon>
        <taxon>Fungi</taxon>
        <taxon>Dikarya</taxon>
        <taxon>Basidiomycota</taxon>
        <taxon>Agaricomycotina</taxon>
        <taxon>Agaricomycetes</taxon>
        <taxon>Agaricomycetidae</taxon>
        <taxon>Agaricales</taxon>
        <taxon>Agaricineae</taxon>
        <taxon>Agaricaceae</taxon>
        <taxon>Macrolepiota</taxon>
    </lineage>
</organism>
<keyword evidence="4" id="KW-1185">Reference proteome</keyword>
<dbReference type="Gene3D" id="3.40.50.300">
    <property type="entry name" value="P-loop containing nucleotide triphosphate hydrolases"/>
    <property type="match status" value="1"/>
</dbReference>
<dbReference type="CDD" id="cd00882">
    <property type="entry name" value="Ras_like_GTPase"/>
    <property type="match status" value="1"/>
</dbReference>
<name>A0A9P5X4T3_9AGAR</name>
<feature type="domain" description="G" evidence="2">
    <location>
        <begin position="1"/>
        <end position="60"/>
    </location>
</feature>
<feature type="region of interest" description="Disordered" evidence="1">
    <location>
        <begin position="262"/>
        <end position="288"/>
    </location>
</feature>
<reference evidence="3" key="1">
    <citation type="submission" date="2020-11" db="EMBL/GenBank/DDBJ databases">
        <authorList>
            <consortium name="DOE Joint Genome Institute"/>
            <person name="Ahrendt S."/>
            <person name="Riley R."/>
            <person name="Andreopoulos W."/>
            <person name="Labutti K."/>
            <person name="Pangilinan J."/>
            <person name="Ruiz-Duenas F.J."/>
            <person name="Barrasa J.M."/>
            <person name="Sanchez-Garcia M."/>
            <person name="Camarero S."/>
            <person name="Miyauchi S."/>
            <person name="Serrano A."/>
            <person name="Linde D."/>
            <person name="Babiker R."/>
            <person name="Drula E."/>
            <person name="Ayuso-Fernandez I."/>
            <person name="Pacheco R."/>
            <person name="Padilla G."/>
            <person name="Ferreira P."/>
            <person name="Barriuso J."/>
            <person name="Kellner H."/>
            <person name="Castanera R."/>
            <person name="Alfaro M."/>
            <person name="Ramirez L."/>
            <person name="Pisabarro A.G."/>
            <person name="Kuo A."/>
            <person name="Tritt A."/>
            <person name="Lipzen A."/>
            <person name="He G."/>
            <person name="Yan M."/>
            <person name="Ng V."/>
            <person name="Cullen D."/>
            <person name="Martin F."/>
            <person name="Rosso M.-N."/>
            <person name="Henrissat B."/>
            <person name="Hibbett D."/>
            <person name="Martinez A.T."/>
            <person name="Grigoriev I.V."/>
        </authorList>
    </citation>
    <scope>NUCLEOTIDE SEQUENCE</scope>
    <source>
        <strain evidence="3">MF-IS2</strain>
    </source>
</reference>
<evidence type="ECO:0000313" key="3">
    <source>
        <dbReference type="EMBL" id="KAF9444015.1"/>
    </source>
</evidence>
<evidence type="ECO:0000259" key="2">
    <source>
        <dbReference type="Pfam" id="PF01926"/>
    </source>
</evidence>
<dbReference type="AlphaFoldDB" id="A0A9P5X4T3"/>
<protein>
    <recommendedName>
        <fullName evidence="2">G domain-containing protein</fullName>
    </recommendedName>
</protein>
<evidence type="ECO:0000313" key="4">
    <source>
        <dbReference type="Proteomes" id="UP000807342"/>
    </source>
</evidence>
<sequence length="288" mass="32892">MGPTGAGKSTFIQTMIGRETNGVGHSLESYTNQISAMRVTFSDGVSVVLVDTPGFDDTHLSDLDILKIVAKWLEDIRRRSLTLSGILYLHRISDNRMAGTPLKNLKMFKKLCGEDFFEKVILTTTMWPEVGGGVEEDIYIRREGELSRTYWAEMTNKGSFTCRFRNTQASAWEILNRVVAHESRRRLIRIQEELVDQKKSLPTTEAGQQLHGIFEALIEKQNDLLNRTKEELGRTGDPEVLMTLLSEMGELRKERDKAVKDMRQLNSSPLGKWRSVSSSIRRVRRRKT</sequence>
<accession>A0A9P5X4T3</accession>
<dbReference type="SUPFAM" id="SSF52540">
    <property type="entry name" value="P-loop containing nucleoside triphosphate hydrolases"/>
    <property type="match status" value="1"/>
</dbReference>
<comment type="caution">
    <text evidence="3">The sequence shown here is derived from an EMBL/GenBank/DDBJ whole genome shotgun (WGS) entry which is preliminary data.</text>
</comment>
<dbReference type="EMBL" id="MU151413">
    <property type="protein sequence ID" value="KAF9444015.1"/>
    <property type="molecule type" value="Genomic_DNA"/>
</dbReference>